<dbReference type="InterPro" id="IPR017937">
    <property type="entry name" value="Thioredoxin_CS"/>
</dbReference>
<proteinExistence type="inferred from homology"/>
<dbReference type="Gene3D" id="3.40.30.10">
    <property type="entry name" value="Glutaredoxin"/>
    <property type="match status" value="1"/>
</dbReference>
<name>A0ABU6PTU3_9BACL</name>
<gene>
    <name evidence="9" type="ORF">P9847_13480</name>
</gene>
<dbReference type="RefSeq" id="WP_328278550.1">
    <property type="nucleotide sequence ID" value="NZ_JARTLD010000032.1"/>
</dbReference>
<dbReference type="PROSITE" id="PS51352">
    <property type="entry name" value="THIOREDOXIN_2"/>
    <property type="match status" value="1"/>
</dbReference>
<protein>
    <recommendedName>
        <fullName evidence="2 7">Thioredoxin</fullName>
    </recommendedName>
</protein>
<sequence length="105" mass="11996">MSLHSESAAHFQNAIQEKEVMLVDFSTKWCPPCKKLVPILEELEQEADGRLTVLQVDCDELPEVASKYSIMSAPTVIMFYRGEPMEKWIGLRPKSVYQAGLSRYM</sequence>
<evidence type="ECO:0000256" key="2">
    <source>
        <dbReference type="ARBA" id="ARBA00020570"/>
    </source>
</evidence>
<evidence type="ECO:0000256" key="7">
    <source>
        <dbReference type="PIRNR" id="PIRNR000077"/>
    </source>
</evidence>
<dbReference type="PANTHER" id="PTHR45663">
    <property type="entry name" value="GEO12009P1"/>
    <property type="match status" value="1"/>
</dbReference>
<keyword evidence="4" id="KW-0249">Electron transport</keyword>
<dbReference type="Proteomes" id="UP001343257">
    <property type="component" value="Unassembled WGS sequence"/>
</dbReference>
<comment type="caution">
    <text evidence="9">The sequence shown here is derived from an EMBL/GenBank/DDBJ whole genome shotgun (WGS) entry which is preliminary data.</text>
</comment>
<evidence type="ECO:0000256" key="5">
    <source>
        <dbReference type="ARBA" id="ARBA00023157"/>
    </source>
</evidence>
<evidence type="ECO:0000259" key="8">
    <source>
        <dbReference type="PROSITE" id="PS51352"/>
    </source>
</evidence>
<accession>A0ABU6PTU3</accession>
<evidence type="ECO:0000313" key="10">
    <source>
        <dbReference type="Proteomes" id="UP001343257"/>
    </source>
</evidence>
<keyword evidence="6" id="KW-0676">Redox-active center</keyword>
<dbReference type="PROSITE" id="PS00194">
    <property type="entry name" value="THIOREDOXIN_1"/>
    <property type="match status" value="1"/>
</dbReference>
<feature type="domain" description="Thioredoxin" evidence="8">
    <location>
        <begin position="1"/>
        <end position="105"/>
    </location>
</feature>
<dbReference type="PANTHER" id="PTHR45663:SF11">
    <property type="entry name" value="GEO12009P1"/>
    <property type="match status" value="1"/>
</dbReference>
<evidence type="ECO:0000256" key="4">
    <source>
        <dbReference type="ARBA" id="ARBA00022982"/>
    </source>
</evidence>
<evidence type="ECO:0000313" key="9">
    <source>
        <dbReference type="EMBL" id="MED5018317.1"/>
    </source>
</evidence>
<organism evidence="9 10">
    <name type="scientific">Paenibacillus chibensis</name>
    <dbReference type="NCBI Taxonomy" id="59846"/>
    <lineage>
        <taxon>Bacteria</taxon>
        <taxon>Bacillati</taxon>
        <taxon>Bacillota</taxon>
        <taxon>Bacilli</taxon>
        <taxon>Bacillales</taxon>
        <taxon>Paenibacillaceae</taxon>
        <taxon>Paenibacillus</taxon>
    </lineage>
</organism>
<keyword evidence="5" id="KW-1015">Disulfide bond</keyword>
<evidence type="ECO:0000256" key="6">
    <source>
        <dbReference type="ARBA" id="ARBA00023284"/>
    </source>
</evidence>
<dbReference type="InterPro" id="IPR005746">
    <property type="entry name" value="Thioredoxin"/>
</dbReference>
<dbReference type="CDD" id="cd02947">
    <property type="entry name" value="TRX_family"/>
    <property type="match status" value="1"/>
</dbReference>
<dbReference type="InterPro" id="IPR036249">
    <property type="entry name" value="Thioredoxin-like_sf"/>
</dbReference>
<reference evidence="9 10" key="1">
    <citation type="submission" date="2023-03" db="EMBL/GenBank/DDBJ databases">
        <title>Bacillus Genome Sequencing.</title>
        <authorList>
            <person name="Dunlap C."/>
        </authorList>
    </citation>
    <scope>NUCLEOTIDE SEQUENCE [LARGE SCALE GENOMIC DNA]</scope>
    <source>
        <strain evidence="9 10">NRS-52</strain>
    </source>
</reference>
<dbReference type="EMBL" id="JARTLD010000032">
    <property type="protein sequence ID" value="MED5018317.1"/>
    <property type="molecule type" value="Genomic_DNA"/>
</dbReference>
<keyword evidence="10" id="KW-1185">Reference proteome</keyword>
<comment type="similarity">
    <text evidence="1 7">Belongs to the thioredoxin family.</text>
</comment>
<dbReference type="SUPFAM" id="SSF52833">
    <property type="entry name" value="Thioredoxin-like"/>
    <property type="match status" value="1"/>
</dbReference>
<dbReference type="InterPro" id="IPR013766">
    <property type="entry name" value="Thioredoxin_domain"/>
</dbReference>
<evidence type="ECO:0000256" key="1">
    <source>
        <dbReference type="ARBA" id="ARBA00008987"/>
    </source>
</evidence>
<dbReference type="PIRSF" id="PIRSF000077">
    <property type="entry name" value="Thioredoxin"/>
    <property type="match status" value="1"/>
</dbReference>
<dbReference type="Pfam" id="PF00085">
    <property type="entry name" value="Thioredoxin"/>
    <property type="match status" value="1"/>
</dbReference>
<evidence type="ECO:0000256" key="3">
    <source>
        <dbReference type="ARBA" id="ARBA00022448"/>
    </source>
</evidence>
<keyword evidence="3" id="KW-0813">Transport</keyword>